<dbReference type="OrthoDB" id="8097953at2"/>
<gene>
    <name evidence="1" type="ORF">D5F11_022655</name>
</gene>
<evidence type="ECO:0008006" key="3">
    <source>
        <dbReference type="Google" id="ProtNLM"/>
    </source>
</evidence>
<reference evidence="1 2" key="1">
    <citation type="submission" date="2018-12" db="EMBL/GenBank/DDBJ databases">
        <authorList>
            <person name="Sun L."/>
            <person name="Chen Z."/>
        </authorList>
    </citation>
    <scope>NUCLEOTIDE SEQUENCE [LARGE SCALE GENOMIC DNA]</scope>
    <source>
        <strain evidence="1 2">LMG 29736</strain>
    </source>
</reference>
<name>A0A429X1W2_SIMTE</name>
<accession>A0A429X1W2</accession>
<sequence>MKFSSNGYYVEKYEKCSVCGKLVYEERIEQVNIKEEPALYCSDWCVEWEKKREKIKQEALVESN</sequence>
<dbReference type="EMBL" id="QYTW02000034">
    <property type="protein sequence ID" value="RST57422.1"/>
    <property type="molecule type" value="Genomic_DNA"/>
</dbReference>
<comment type="caution">
    <text evidence="1">The sequence shown here is derived from an EMBL/GenBank/DDBJ whole genome shotgun (WGS) entry which is preliminary data.</text>
</comment>
<dbReference type="AlphaFoldDB" id="A0A429X1W2"/>
<evidence type="ECO:0000313" key="1">
    <source>
        <dbReference type="EMBL" id="RST57422.1"/>
    </source>
</evidence>
<protein>
    <recommendedName>
        <fullName evidence="3">TRASH domain-containing protein</fullName>
    </recommendedName>
</protein>
<evidence type="ECO:0000313" key="2">
    <source>
        <dbReference type="Proteomes" id="UP000287296"/>
    </source>
</evidence>
<dbReference type="Proteomes" id="UP000287296">
    <property type="component" value="Unassembled WGS sequence"/>
</dbReference>
<organism evidence="1 2">
    <name type="scientific">Siminovitchia terrae</name>
    <name type="common">Bacillus terrae</name>
    <dbReference type="NCBI Taxonomy" id="1914933"/>
    <lineage>
        <taxon>Bacteria</taxon>
        <taxon>Bacillati</taxon>
        <taxon>Bacillota</taxon>
        <taxon>Bacilli</taxon>
        <taxon>Bacillales</taxon>
        <taxon>Bacillaceae</taxon>
        <taxon>Siminovitchia</taxon>
    </lineage>
</organism>
<dbReference type="RefSeq" id="WP_120118471.1">
    <property type="nucleotide sequence ID" value="NZ_QYTW02000034.1"/>
</dbReference>
<proteinExistence type="predicted"/>